<dbReference type="EMBL" id="BBPA01000047">
    <property type="protein sequence ID" value="GAL93794.1"/>
    <property type="molecule type" value="Genomic_DNA"/>
</dbReference>
<comment type="caution">
    <text evidence="2">The sequence shown here is derived from an EMBL/GenBank/DDBJ whole genome shotgun (WGS) entry which is preliminary data.</text>
</comment>
<reference evidence="3" key="1">
    <citation type="journal article" date="2015" name="Genome">
        <title>Whole Genome Sequence of the Non-Microcystin-Producing Microcystis aeruginosa Strain NIES-44.</title>
        <authorList>
            <person name="Okano K."/>
            <person name="Miyata N."/>
            <person name="Ozaki Y."/>
        </authorList>
    </citation>
    <scope>NUCLEOTIDE SEQUENCE [LARGE SCALE GENOMIC DNA]</scope>
    <source>
        <strain evidence="3">NIES-44</strain>
    </source>
</reference>
<evidence type="ECO:0000313" key="3">
    <source>
        <dbReference type="Proteomes" id="UP000030321"/>
    </source>
</evidence>
<dbReference type="RefSeq" id="WP_193745622.1">
    <property type="nucleotide sequence ID" value="NZ_BBPA01000047.1"/>
</dbReference>
<gene>
    <name evidence="2" type="ORF">N44_03546</name>
</gene>
<evidence type="ECO:0000313" key="2">
    <source>
        <dbReference type="EMBL" id="GAL93794.1"/>
    </source>
</evidence>
<keyword evidence="1" id="KW-1133">Transmembrane helix</keyword>
<name>A0A0A1VW17_MICAE</name>
<feature type="transmembrane region" description="Helical" evidence="1">
    <location>
        <begin position="20"/>
        <end position="37"/>
    </location>
</feature>
<keyword evidence="1" id="KW-0812">Transmembrane</keyword>
<keyword evidence="1" id="KW-0472">Membrane</keyword>
<protein>
    <submittedName>
        <fullName evidence="2">Uncharacterized protein</fullName>
    </submittedName>
</protein>
<proteinExistence type="predicted"/>
<sequence length="48" mass="5517">MAIIDCWGGGVFQGQRKKPQHLTAFCLITELIIRFLMHNDRGVVMRKS</sequence>
<accession>A0A0A1VW17</accession>
<dbReference type="AlphaFoldDB" id="A0A0A1VW17"/>
<evidence type="ECO:0000256" key="1">
    <source>
        <dbReference type="SAM" id="Phobius"/>
    </source>
</evidence>
<dbReference type="Proteomes" id="UP000030321">
    <property type="component" value="Unassembled WGS sequence"/>
</dbReference>
<organism evidence="2 3">
    <name type="scientific">Microcystis aeruginosa NIES-44</name>
    <dbReference type="NCBI Taxonomy" id="449439"/>
    <lineage>
        <taxon>Bacteria</taxon>
        <taxon>Bacillati</taxon>
        <taxon>Cyanobacteriota</taxon>
        <taxon>Cyanophyceae</taxon>
        <taxon>Oscillatoriophycideae</taxon>
        <taxon>Chroococcales</taxon>
        <taxon>Microcystaceae</taxon>
        <taxon>Microcystis</taxon>
    </lineage>
</organism>